<feature type="chain" id="PRO_5002694881" evidence="1">
    <location>
        <begin position="23"/>
        <end position="175"/>
    </location>
</feature>
<keyword evidence="3" id="KW-1185">Reference proteome</keyword>
<feature type="signal peptide" evidence="1">
    <location>
        <begin position="1"/>
        <end position="22"/>
    </location>
</feature>
<evidence type="ECO:0000313" key="2">
    <source>
        <dbReference type="EMBL" id="EDM81457.1"/>
    </source>
</evidence>
<keyword evidence="1" id="KW-0732">Signal</keyword>
<dbReference type="RefSeq" id="WP_006969427.1">
    <property type="nucleotide sequence ID" value="NZ_ABCS01000003.1"/>
</dbReference>
<dbReference type="OrthoDB" id="5531262at2"/>
<comment type="caution">
    <text evidence="2">The sequence shown here is derived from an EMBL/GenBank/DDBJ whole genome shotgun (WGS) entry which is preliminary data.</text>
</comment>
<dbReference type="Proteomes" id="UP000005801">
    <property type="component" value="Unassembled WGS sequence"/>
</dbReference>
<proteinExistence type="predicted"/>
<name>A6FY78_9BACT</name>
<organism evidence="2 3">
    <name type="scientific">Plesiocystis pacifica SIR-1</name>
    <dbReference type="NCBI Taxonomy" id="391625"/>
    <lineage>
        <taxon>Bacteria</taxon>
        <taxon>Pseudomonadati</taxon>
        <taxon>Myxococcota</taxon>
        <taxon>Polyangia</taxon>
        <taxon>Nannocystales</taxon>
        <taxon>Nannocystaceae</taxon>
        <taxon>Plesiocystis</taxon>
    </lineage>
</organism>
<dbReference type="EMBL" id="ABCS01000003">
    <property type="protein sequence ID" value="EDM81457.1"/>
    <property type="molecule type" value="Genomic_DNA"/>
</dbReference>
<reference evidence="2 3" key="1">
    <citation type="submission" date="2007-06" db="EMBL/GenBank/DDBJ databases">
        <authorList>
            <person name="Shimkets L."/>
            <person name="Ferriera S."/>
            <person name="Johnson J."/>
            <person name="Kravitz S."/>
            <person name="Beeson K."/>
            <person name="Sutton G."/>
            <person name="Rogers Y.-H."/>
            <person name="Friedman R."/>
            <person name="Frazier M."/>
            <person name="Venter J.C."/>
        </authorList>
    </citation>
    <scope>NUCLEOTIDE SEQUENCE [LARGE SCALE GENOMIC DNA]</scope>
    <source>
        <strain evidence="2 3">SIR-1</strain>
    </source>
</reference>
<evidence type="ECO:0000256" key="1">
    <source>
        <dbReference type="SAM" id="SignalP"/>
    </source>
</evidence>
<gene>
    <name evidence="2" type="ORF">PPSIR1_39740</name>
</gene>
<evidence type="ECO:0000313" key="3">
    <source>
        <dbReference type="Proteomes" id="UP000005801"/>
    </source>
</evidence>
<sequence>MTNKLALSSALALTVTTLAALAASGSARANVPVGDPSNVQLRDLCDSTRAVCEYTGPNAPVLDAAVCLDGMGTVRLQTTGGCPLGSVAFHARYGEVYDPGQNLVVAYIPLANACSQAGLCETAEITPGASAMPICCWGAICWPGSDCDGTLFWCHDGVCNEDGTVTCFDGQEVFD</sequence>
<protein>
    <submittedName>
        <fullName evidence="2">Uncharacterized protein</fullName>
    </submittedName>
</protein>
<dbReference type="AlphaFoldDB" id="A6FY78"/>
<accession>A6FY78</accession>